<reference evidence="2 3" key="1">
    <citation type="journal article" date="2022" name="Nat. Ecol. Evol.">
        <title>A masculinizing supergene underlies an exaggerated male reproductive morph in a spider.</title>
        <authorList>
            <person name="Hendrickx F."/>
            <person name="De Corte Z."/>
            <person name="Sonet G."/>
            <person name="Van Belleghem S.M."/>
            <person name="Kostlbacher S."/>
            <person name="Vangestel C."/>
        </authorList>
    </citation>
    <scope>NUCLEOTIDE SEQUENCE [LARGE SCALE GENOMIC DNA]</scope>
    <source>
        <strain evidence="2">W744_W776</strain>
    </source>
</reference>
<protein>
    <recommendedName>
        <fullName evidence="4">Chibby</fullName>
    </recommendedName>
</protein>
<dbReference type="Pfam" id="PF14645">
    <property type="entry name" value="Chibby"/>
    <property type="match status" value="1"/>
</dbReference>
<evidence type="ECO:0008006" key="4">
    <source>
        <dbReference type="Google" id="ProtNLM"/>
    </source>
</evidence>
<dbReference type="AlphaFoldDB" id="A0AAV6VIJ7"/>
<comment type="caution">
    <text evidence="2">The sequence shown here is derived from an EMBL/GenBank/DDBJ whole genome shotgun (WGS) entry which is preliminary data.</text>
</comment>
<sequence>MFDRKNKKNSVPPTKKSKTPSSYQLHLDPVLNPAEYGLNYGKISMKIGSSTLEFDDGKWISYDTKKSSPKKSPTKHSTEMQQLLEENNALKLKLKVLLLLLSELKIKAADSITIPDEENEINVEE</sequence>
<feature type="region of interest" description="Disordered" evidence="1">
    <location>
        <begin position="1"/>
        <end position="25"/>
    </location>
</feature>
<dbReference type="EMBL" id="JAFNEN010000068">
    <property type="protein sequence ID" value="KAG8196559.1"/>
    <property type="molecule type" value="Genomic_DNA"/>
</dbReference>
<dbReference type="InterPro" id="IPR028118">
    <property type="entry name" value="Chibby_fam"/>
</dbReference>
<organism evidence="2 3">
    <name type="scientific">Oedothorax gibbosus</name>
    <dbReference type="NCBI Taxonomy" id="931172"/>
    <lineage>
        <taxon>Eukaryota</taxon>
        <taxon>Metazoa</taxon>
        <taxon>Ecdysozoa</taxon>
        <taxon>Arthropoda</taxon>
        <taxon>Chelicerata</taxon>
        <taxon>Arachnida</taxon>
        <taxon>Araneae</taxon>
        <taxon>Araneomorphae</taxon>
        <taxon>Entelegynae</taxon>
        <taxon>Araneoidea</taxon>
        <taxon>Linyphiidae</taxon>
        <taxon>Erigoninae</taxon>
        <taxon>Oedothorax</taxon>
    </lineage>
</organism>
<evidence type="ECO:0000313" key="3">
    <source>
        <dbReference type="Proteomes" id="UP000827092"/>
    </source>
</evidence>
<evidence type="ECO:0000256" key="1">
    <source>
        <dbReference type="SAM" id="MobiDB-lite"/>
    </source>
</evidence>
<keyword evidence="3" id="KW-1185">Reference proteome</keyword>
<gene>
    <name evidence="2" type="ORF">JTE90_003573</name>
</gene>
<proteinExistence type="predicted"/>
<name>A0AAV6VIJ7_9ARAC</name>
<evidence type="ECO:0000313" key="2">
    <source>
        <dbReference type="EMBL" id="KAG8196559.1"/>
    </source>
</evidence>
<accession>A0AAV6VIJ7</accession>
<dbReference type="Proteomes" id="UP000827092">
    <property type="component" value="Unassembled WGS sequence"/>
</dbReference>